<feature type="coiled-coil region" evidence="1">
    <location>
        <begin position="15"/>
        <end position="42"/>
    </location>
</feature>
<evidence type="ECO:0000313" key="3">
    <source>
        <dbReference type="Proteomes" id="UP000438345"/>
    </source>
</evidence>
<evidence type="ECO:0000313" key="2">
    <source>
        <dbReference type="EMBL" id="QGZ91689.1"/>
    </source>
</evidence>
<dbReference type="Proteomes" id="UP000438345">
    <property type="component" value="Chromosome"/>
</dbReference>
<gene>
    <name evidence="2" type="ORF">GQR42_21385</name>
</gene>
<accession>A0A857D8X9</accession>
<proteinExistence type="predicted"/>
<sequence length="51" mass="6024">MRPVEEEAVQKVQKKLGSEKAIQEIRKELEKMKQENQELKSPWTKLEAKNS</sequence>
<organism evidence="2 3">
    <name type="scientific">Microcystis aeruginosa FD4</name>
    <dbReference type="NCBI Taxonomy" id="2686288"/>
    <lineage>
        <taxon>Bacteria</taxon>
        <taxon>Bacillati</taxon>
        <taxon>Cyanobacteriota</taxon>
        <taxon>Cyanophyceae</taxon>
        <taxon>Oscillatoriophycideae</taxon>
        <taxon>Chroococcales</taxon>
        <taxon>Microcystaceae</taxon>
        <taxon>Microcystis</taxon>
    </lineage>
</organism>
<dbReference type="RefSeq" id="WP_158201525.1">
    <property type="nucleotide sequence ID" value="NZ_CP046973.1"/>
</dbReference>
<name>A0A857D8X9_MICAE</name>
<evidence type="ECO:0000256" key="1">
    <source>
        <dbReference type="SAM" id="Coils"/>
    </source>
</evidence>
<dbReference type="AlphaFoldDB" id="A0A857D8X9"/>
<reference evidence="2 3" key="1">
    <citation type="submission" date="2019-12" db="EMBL/GenBank/DDBJ databases">
        <title>Complete genome sequence of Microcystis aeruginosa strain FD4.</title>
        <authorList>
            <person name="Urakawa H."/>
        </authorList>
    </citation>
    <scope>NUCLEOTIDE SEQUENCE [LARGE SCALE GENOMIC DNA]</scope>
    <source>
        <strain evidence="2 3">FD4</strain>
    </source>
</reference>
<keyword evidence="1" id="KW-0175">Coiled coil</keyword>
<protein>
    <submittedName>
        <fullName evidence="2">Uncharacterized protein</fullName>
    </submittedName>
</protein>
<dbReference type="EMBL" id="CP046973">
    <property type="protein sequence ID" value="QGZ91689.1"/>
    <property type="molecule type" value="Genomic_DNA"/>
</dbReference>